<reference evidence="5 6" key="1">
    <citation type="journal article" date="2013" name="Genome Biol.">
        <title>Genome of Acanthamoeba castellanii highlights extensive lateral gene transfer and early evolution of tyrosine kinase signaling.</title>
        <authorList>
            <person name="Clarke M."/>
            <person name="Lohan A.J."/>
            <person name="Liu B."/>
            <person name="Lagkouvardos I."/>
            <person name="Roy S."/>
            <person name="Zafar N."/>
            <person name="Bertelli C."/>
            <person name="Schilde C."/>
            <person name="Kianianmomeni A."/>
            <person name="Burglin T.R."/>
            <person name="Frech C."/>
            <person name="Turcotte B."/>
            <person name="Kopec K.O."/>
            <person name="Synnott J.M."/>
            <person name="Choo C."/>
            <person name="Paponov I."/>
            <person name="Finkler A."/>
            <person name="Soon Heng Tan C."/>
            <person name="Hutchins A.P."/>
            <person name="Weinmeier T."/>
            <person name="Rattei T."/>
            <person name="Chu J.S."/>
            <person name="Gimenez G."/>
            <person name="Irimia M."/>
            <person name="Rigden D.J."/>
            <person name="Fitzpatrick D.A."/>
            <person name="Lorenzo-Morales J."/>
            <person name="Bateman A."/>
            <person name="Chiu C.H."/>
            <person name="Tang P."/>
            <person name="Hegemann P."/>
            <person name="Fromm H."/>
            <person name="Raoult D."/>
            <person name="Greub G."/>
            <person name="Miranda-Saavedra D."/>
            <person name="Chen N."/>
            <person name="Nash P."/>
            <person name="Ginger M.L."/>
            <person name="Horn M."/>
            <person name="Schaap P."/>
            <person name="Caler L."/>
            <person name="Loftus B."/>
        </authorList>
    </citation>
    <scope>NUCLEOTIDE SEQUENCE [LARGE SCALE GENOMIC DNA]</scope>
    <source>
        <strain evidence="5 6">Neff</strain>
    </source>
</reference>
<dbReference type="InterPro" id="IPR004353">
    <property type="entry name" value="Mon1"/>
</dbReference>
<sequence>MESSDDAIDLADEVSVLDLDTSADLYDDDGNMPKPRKTRKNREGEEEDYYFQHEWPHHKKHVFILSNSGKPVYSRHGDEQKLCAHKIVFLFKGPLHLVAVSRTDEPATHLARQLEYIHSQILSSLTSGVKKIYDSRAHFDIRTLLGDSTHLIDSLIDSMEHDMLFLSSCFLNAVYCFPLDATTRHATGVVMQSYHTDEIVYTLLLARQQLVNVVRLKKHALHSEDFHLIVNFLSNATSIKQTESSTSPVCLPRFNDRGYLHFYTTFLSKEVCLILISTKAGNFEAGKNQIERGLREVGALRTIRESLERNANSKHHYSVDDVLGPLKEEMDAKESGGLAMLSAAFTSPVTSSPSSSSPSSMSPSSSSGSLSSIISSASSLSTSSVASSTSTSSSSQTSPSSSSSSTVGARSTAAAQAARATLSSSAPQLSSVTSSTLLSLSSSSAFPSFASAGTSLLLSAAASLTPSSRYLLHFLFEPPYINAKEQKRLFRLYQRVQYRVNESMVLGEARKDKNSSRVFYYISTRESMVAWVTSGFEVYATFGPLVPKPTALKICNQILKWIRNEEANLFILNAPVW</sequence>
<feature type="region of interest" description="Disordered" evidence="1">
    <location>
        <begin position="21"/>
        <end position="45"/>
    </location>
</feature>
<dbReference type="AlphaFoldDB" id="L8HDN6"/>
<dbReference type="RefSeq" id="XP_004349594.1">
    <property type="nucleotide sequence ID" value="XM_004349544.1"/>
</dbReference>
<evidence type="ECO:0000259" key="4">
    <source>
        <dbReference type="Pfam" id="PF19038"/>
    </source>
</evidence>
<dbReference type="PANTHER" id="PTHR13027">
    <property type="entry name" value="SAND PROTEIN-RELATED"/>
    <property type="match status" value="1"/>
</dbReference>
<dbReference type="Pfam" id="PF19036">
    <property type="entry name" value="Fuz_longin_1"/>
    <property type="match status" value="1"/>
</dbReference>
<name>L8HDN6_ACACF</name>
<dbReference type="GO" id="GO:0006623">
    <property type="term" value="P:protein targeting to vacuole"/>
    <property type="evidence" value="ECO:0007669"/>
    <property type="project" value="InterPro"/>
</dbReference>
<evidence type="ECO:0000313" key="6">
    <source>
        <dbReference type="Proteomes" id="UP000011083"/>
    </source>
</evidence>
<dbReference type="GeneID" id="14923433"/>
<dbReference type="GO" id="GO:0035658">
    <property type="term" value="C:Mon1-Ccz1 complex"/>
    <property type="evidence" value="ECO:0007669"/>
    <property type="project" value="TreeGrafter"/>
</dbReference>
<dbReference type="GO" id="GO:0016192">
    <property type="term" value="P:vesicle-mediated transport"/>
    <property type="evidence" value="ECO:0007669"/>
    <property type="project" value="InterPro"/>
</dbReference>
<dbReference type="Proteomes" id="UP000011083">
    <property type="component" value="Unassembled WGS sequence"/>
</dbReference>
<dbReference type="OMA" id="QQPFNAK"/>
<dbReference type="InterPro" id="IPR043971">
    <property type="entry name" value="FUZ/MON1/HPS1_longin_2"/>
</dbReference>
<evidence type="ECO:0000259" key="3">
    <source>
        <dbReference type="Pfam" id="PF19037"/>
    </source>
</evidence>
<keyword evidence="6" id="KW-1185">Reference proteome</keyword>
<dbReference type="EMBL" id="KB007883">
    <property type="protein sequence ID" value="ELR22506.1"/>
    <property type="molecule type" value="Genomic_DNA"/>
</dbReference>
<dbReference type="Pfam" id="PF19037">
    <property type="entry name" value="Fuz_longin_2"/>
    <property type="match status" value="1"/>
</dbReference>
<proteinExistence type="predicted"/>
<dbReference type="PRINTS" id="PR01546">
    <property type="entry name" value="YEAST73DUF"/>
</dbReference>
<feature type="region of interest" description="Disordered" evidence="1">
    <location>
        <begin position="385"/>
        <end position="408"/>
    </location>
</feature>
<evidence type="ECO:0000256" key="1">
    <source>
        <dbReference type="SAM" id="MobiDB-lite"/>
    </source>
</evidence>
<dbReference type="KEGG" id="acan:ACA1_141960"/>
<dbReference type="STRING" id="1257118.L8HDN6"/>
<organism evidence="5 6">
    <name type="scientific">Acanthamoeba castellanii (strain ATCC 30010 / Neff)</name>
    <dbReference type="NCBI Taxonomy" id="1257118"/>
    <lineage>
        <taxon>Eukaryota</taxon>
        <taxon>Amoebozoa</taxon>
        <taxon>Discosea</taxon>
        <taxon>Longamoebia</taxon>
        <taxon>Centramoebida</taxon>
        <taxon>Acanthamoebidae</taxon>
        <taxon>Acanthamoeba</taxon>
    </lineage>
</organism>
<dbReference type="Pfam" id="PF19038">
    <property type="entry name" value="Fuz_longin_3"/>
    <property type="match status" value="1"/>
</dbReference>
<protein>
    <submittedName>
        <fullName evidence="5">Trafficking protein mon1 subfamily protein</fullName>
    </submittedName>
</protein>
<evidence type="ECO:0000259" key="2">
    <source>
        <dbReference type="Pfam" id="PF19036"/>
    </source>
</evidence>
<feature type="domain" description="FUZ/MON1/HPS1 second Longin" evidence="3">
    <location>
        <begin position="199"/>
        <end position="283"/>
    </location>
</feature>
<dbReference type="InterPro" id="IPR043970">
    <property type="entry name" value="FUZ/MON1/HPS1_longin_3"/>
</dbReference>
<accession>L8HDN6</accession>
<dbReference type="OrthoDB" id="272411at2759"/>
<feature type="domain" description="FUZ/MON1/HPS1 third Longin" evidence="4">
    <location>
        <begin position="469"/>
        <end position="566"/>
    </location>
</feature>
<dbReference type="InterPro" id="IPR043972">
    <property type="entry name" value="FUZ/MON1/HPS1_longin_1"/>
</dbReference>
<evidence type="ECO:0000313" key="5">
    <source>
        <dbReference type="EMBL" id="ELR22506.1"/>
    </source>
</evidence>
<dbReference type="PANTHER" id="PTHR13027:SF7">
    <property type="entry name" value="VACUOLAR FUSION PROTEIN MON1 HOMOLOG"/>
    <property type="match status" value="1"/>
</dbReference>
<feature type="domain" description="FUZ/MON1/HPS1 first Longin" evidence="2">
    <location>
        <begin position="85"/>
        <end position="155"/>
    </location>
</feature>
<gene>
    <name evidence="5" type="ORF">ACA1_141960</name>
</gene>
<dbReference type="VEuPathDB" id="AmoebaDB:ACA1_141960"/>